<organism evidence="1 2">
    <name type="scientific">Granulibacter bethesdensis</name>
    <dbReference type="NCBI Taxonomy" id="364410"/>
    <lineage>
        <taxon>Bacteria</taxon>
        <taxon>Pseudomonadati</taxon>
        <taxon>Pseudomonadota</taxon>
        <taxon>Alphaproteobacteria</taxon>
        <taxon>Acetobacterales</taxon>
        <taxon>Acetobacteraceae</taxon>
        <taxon>Granulibacter</taxon>
    </lineage>
</organism>
<dbReference type="Proteomes" id="UP000019438">
    <property type="component" value="Chromosome"/>
</dbReference>
<dbReference type="KEGG" id="gbc:GbCGDNIH3_7059"/>
<dbReference type="AlphaFoldDB" id="A0AAN0RE89"/>
<reference evidence="2" key="1">
    <citation type="submission" date="2012-06" db="EMBL/GenBank/DDBJ databases">
        <title>Genome analysis of multiple Granulibacter bethesdensis isolates demonstrates substantial genome diversity.</title>
        <authorList>
            <person name="Greenberg D.E."/>
            <person name="Porcella S.F."/>
            <person name="Zarember K."/>
            <person name="Zelazny A.M."/>
            <person name="Bruno D."/>
            <person name="Martens C."/>
            <person name="Barbian K.D."/>
            <person name="Jaske E."/>
            <person name="Holland S.M."/>
        </authorList>
    </citation>
    <scope>NUCLEOTIDE SEQUENCE [LARGE SCALE GENOMIC DNA]</scope>
    <source>
        <strain evidence="2">CGDNIH3</strain>
    </source>
</reference>
<dbReference type="EMBL" id="CP003181">
    <property type="protein sequence ID" value="AHJ63249.1"/>
    <property type="molecule type" value="Genomic_DNA"/>
</dbReference>
<gene>
    <name evidence="1" type="ORF">GbCGDNIH3_7059</name>
</gene>
<accession>A0AAN0RE89</accession>
<evidence type="ECO:0000313" key="2">
    <source>
        <dbReference type="Proteomes" id="UP000019438"/>
    </source>
</evidence>
<evidence type="ECO:0000313" key="1">
    <source>
        <dbReference type="EMBL" id="AHJ63249.1"/>
    </source>
</evidence>
<protein>
    <submittedName>
        <fullName evidence="1">Uncharacterized protein</fullName>
    </submittedName>
</protein>
<name>A0AAN0RE89_9PROT</name>
<proteinExistence type="predicted"/>
<dbReference type="RefSeq" id="WP_025286813.1">
    <property type="nucleotide sequence ID" value="NZ_CP003181.2"/>
</dbReference>
<sequence length="388" mass="40532">MARVIRRRNCVAAVGIETTQGVDVFGGSPSASTDFLRAEVDIAFNQNQVQNPEFTGSLDASPALPGGTRVTVTLTCLLKGSGSVSTAPQWGKLMRACGFLETVNAGIAAAVASDGDQTSFIPGSGFSKTDNVYLGQPFLLSLPGSAMDALTVANSSGGTGLVVPSQNYPGFVKGTTTAALLPNITYRPIVDPDAIPSLTIYVYMDGIRYKFTGARGNMTLDMQTAGIGTLKFTMNAQYSPSDQAPIPSGIVFDAPQPPIFRNGIARAGRKQIRIARFSFDGGLTVVNPDNPEAGEGFDPAEITVRASTGSIDPLMSITDTAVRIADFKAGNRTSIAIGTGSVAGNMFGITVPAAQFTGVTFQNRNDLMAESYNFGCTGSNLGVILCQY</sequence>